<evidence type="ECO:0000256" key="1">
    <source>
        <dbReference type="ARBA" id="ARBA00022603"/>
    </source>
</evidence>
<dbReference type="PANTHER" id="PTHR43464">
    <property type="entry name" value="METHYLTRANSFERASE"/>
    <property type="match status" value="1"/>
</dbReference>
<gene>
    <name evidence="4" type="ORF">AAGT95_12085</name>
</gene>
<accession>A0ABZ3CN66</accession>
<dbReference type="Proteomes" id="UP001453229">
    <property type="component" value="Chromosome"/>
</dbReference>
<evidence type="ECO:0000256" key="3">
    <source>
        <dbReference type="ARBA" id="ARBA00022691"/>
    </source>
</evidence>
<dbReference type="EMBL" id="CP151919">
    <property type="protein sequence ID" value="XAD52586.1"/>
    <property type="molecule type" value="Genomic_DNA"/>
</dbReference>
<dbReference type="Pfam" id="PF05401">
    <property type="entry name" value="NodS"/>
    <property type="match status" value="1"/>
</dbReference>
<organism evidence="4 5">
    <name type="scientific">Salinicola lusitanus</name>
    <dbReference type="NCBI Taxonomy" id="1949085"/>
    <lineage>
        <taxon>Bacteria</taxon>
        <taxon>Pseudomonadati</taxon>
        <taxon>Pseudomonadota</taxon>
        <taxon>Gammaproteobacteria</taxon>
        <taxon>Oceanospirillales</taxon>
        <taxon>Halomonadaceae</taxon>
        <taxon>Salinicola</taxon>
    </lineage>
</organism>
<keyword evidence="5" id="KW-1185">Reference proteome</keyword>
<protein>
    <submittedName>
        <fullName evidence="4">SAM-dependent methyltransferase</fullName>
    </submittedName>
</protein>
<evidence type="ECO:0000256" key="2">
    <source>
        <dbReference type="ARBA" id="ARBA00022679"/>
    </source>
</evidence>
<dbReference type="GO" id="GO:0008168">
    <property type="term" value="F:methyltransferase activity"/>
    <property type="evidence" value="ECO:0007669"/>
    <property type="project" value="UniProtKB-KW"/>
</dbReference>
<keyword evidence="3" id="KW-0949">S-adenosyl-L-methionine</keyword>
<sequence length="201" mass="22294">MSEASLMAHFERLHAGSPDPWGCDTRWYEARKRALTLAMLRRERYLHGFEPGCSVGALSAALARRCDSFTGWDASASAVARARKRLGHLDHVRFERRELPTALPLATFDLIVFSEIGYYLDETALGATLQSLQRALAPAGDFIACHWRHPLADGYRSGDAVHECLHEQLGLTAISSLVEPDFRIELWSGEASEAVPTGESR</sequence>
<name>A0ABZ3CN66_9GAMM</name>
<dbReference type="GO" id="GO:0032259">
    <property type="term" value="P:methylation"/>
    <property type="evidence" value="ECO:0007669"/>
    <property type="project" value="UniProtKB-KW"/>
</dbReference>
<keyword evidence="1 4" id="KW-0489">Methyltransferase</keyword>
<dbReference type="PANTHER" id="PTHR43464:SF19">
    <property type="entry name" value="UBIQUINONE BIOSYNTHESIS O-METHYLTRANSFERASE, MITOCHONDRIAL"/>
    <property type="match status" value="1"/>
</dbReference>
<keyword evidence="2" id="KW-0808">Transferase</keyword>
<dbReference type="SUPFAM" id="SSF53335">
    <property type="entry name" value="S-adenosyl-L-methionine-dependent methyltransferases"/>
    <property type="match status" value="1"/>
</dbReference>
<evidence type="ECO:0000313" key="5">
    <source>
        <dbReference type="Proteomes" id="UP001453229"/>
    </source>
</evidence>
<dbReference type="InterPro" id="IPR008715">
    <property type="entry name" value="SAM-MeTfrase_NodS-like"/>
</dbReference>
<reference evidence="4 5" key="1">
    <citation type="submission" date="2024-04" db="EMBL/GenBank/DDBJ databases">
        <title>Salinicola lusitanus LLJ914,a marine bacterium isolated from the Okinawa Trough.</title>
        <authorList>
            <person name="Li J."/>
        </authorList>
    </citation>
    <scope>NUCLEOTIDE SEQUENCE [LARGE SCALE GENOMIC DNA]</scope>
    <source>
        <strain evidence="4 5">LLJ914</strain>
    </source>
</reference>
<dbReference type="Gene3D" id="3.40.50.150">
    <property type="entry name" value="Vaccinia Virus protein VP39"/>
    <property type="match status" value="1"/>
</dbReference>
<dbReference type="RefSeq" id="WP_342593935.1">
    <property type="nucleotide sequence ID" value="NZ_CP151919.1"/>
</dbReference>
<proteinExistence type="predicted"/>
<dbReference type="InterPro" id="IPR029063">
    <property type="entry name" value="SAM-dependent_MTases_sf"/>
</dbReference>
<evidence type="ECO:0000313" key="4">
    <source>
        <dbReference type="EMBL" id="XAD52586.1"/>
    </source>
</evidence>